<dbReference type="Gene3D" id="1.10.10.10">
    <property type="entry name" value="Winged helix-like DNA-binding domain superfamily/Winged helix DNA-binding domain"/>
    <property type="match status" value="1"/>
</dbReference>
<proteinExistence type="predicted"/>
<sequence>MSDRSRDDETQRFNDEYTDDDFLNAVRECPVASTTEIAERLGCNQSTAYRRLTKLEDDDEVMSESLSANARVWYVADE</sequence>
<reference evidence="1 2" key="1">
    <citation type="journal article" date="2014" name="PLoS Genet.">
        <title>Phylogenetically driven sequencing of extremely halophilic archaea reveals strategies for static and dynamic osmo-response.</title>
        <authorList>
            <person name="Becker E.A."/>
            <person name="Seitzer P.M."/>
            <person name="Tritt A."/>
            <person name="Larsen D."/>
            <person name="Krusor M."/>
            <person name="Yao A.I."/>
            <person name="Wu D."/>
            <person name="Madern D."/>
            <person name="Eisen J.A."/>
            <person name="Darling A.E."/>
            <person name="Facciotti M.T."/>
        </authorList>
    </citation>
    <scope>NUCLEOTIDE SEQUENCE [LARGE SCALE GENOMIC DNA]</scope>
    <source>
        <strain evidence="1 2">JCM 10478</strain>
    </source>
</reference>
<name>L9Y5C5_9EURY</name>
<keyword evidence="2" id="KW-1185">Reference proteome</keyword>
<dbReference type="EMBL" id="AOID01000019">
    <property type="protein sequence ID" value="ELY68861.1"/>
    <property type="molecule type" value="Genomic_DNA"/>
</dbReference>
<dbReference type="AlphaFoldDB" id="L9Y5C5"/>
<dbReference type="SUPFAM" id="SSF46785">
    <property type="entry name" value="Winged helix' DNA-binding domain"/>
    <property type="match status" value="1"/>
</dbReference>
<dbReference type="RefSeq" id="WP_006430223.1">
    <property type="nucleotide sequence ID" value="NZ_AOID01000019.1"/>
</dbReference>
<dbReference type="PATRIC" id="fig|1227496.3.peg.1173"/>
<gene>
    <name evidence="1" type="ORF">C489_05828</name>
</gene>
<evidence type="ECO:0000313" key="2">
    <source>
        <dbReference type="Proteomes" id="UP000011632"/>
    </source>
</evidence>
<organism evidence="1 2">
    <name type="scientific">Natrinema versiforme JCM 10478</name>
    <dbReference type="NCBI Taxonomy" id="1227496"/>
    <lineage>
        <taxon>Archaea</taxon>
        <taxon>Methanobacteriati</taxon>
        <taxon>Methanobacteriota</taxon>
        <taxon>Stenosarchaea group</taxon>
        <taxon>Halobacteria</taxon>
        <taxon>Halobacteriales</taxon>
        <taxon>Natrialbaceae</taxon>
        <taxon>Natrinema</taxon>
    </lineage>
</organism>
<dbReference type="Pfam" id="PF13412">
    <property type="entry name" value="HTH_24"/>
    <property type="match status" value="1"/>
</dbReference>
<dbReference type="OrthoDB" id="174131at2157"/>
<accession>L9Y5C5</accession>
<dbReference type="InterPro" id="IPR036390">
    <property type="entry name" value="WH_DNA-bd_sf"/>
</dbReference>
<dbReference type="Proteomes" id="UP000011632">
    <property type="component" value="Unassembled WGS sequence"/>
</dbReference>
<dbReference type="InterPro" id="IPR036388">
    <property type="entry name" value="WH-like_DNA-bd_sf"/>
</dbReference>
<evidence type="ECO:0000313" key="1">
    <source>
        <dbReference type="EMBL" id="ELY68861.1"/>
    </source>
</evidence>
<protein>
    <submittedName>
        <fullName evidence="1">Hth domain-containing protein</fullName>
    </submittedName>
</protein>
<comment type="caution">
    <text evidence="1">The sequence shown here is derived from an EMBL/GenBank/DDBJ whole genome shotgun (WGS) entry which is preliminary data.</text>
</comment>